<dbReference type="Pfam" id="PF13193">
    <property type="entry name" value="AMP-binding_C"/>
    <property type="match status" value="1"/>
</dbReference>
<dbReference type="Gene3D" id="3.30.300.30">
    <property type="match status" value="1"/>
</dbReference>
<dbReference type="SUPFAM" id="SSF56801">
    <property type="entry name" value="Acetyl-CoA synthetase-like"/>
    <property type="match status" value="1"/>
</dbReference>
<evidence type="ECO:0000259" key="2">
    <source>
        <dbReference type="Pfam" id="PF00501"/>
    </source>
</evidence>
<keyword evidence="5" id="KW-1185">Reference proteome</keyword>
<proteinExistence type="predicted"/>
<feature type="domain" description="AMP-dependent synthetase/ligase" evidence="2">
    <location>
        <begin position="57"/>
        <end position="362"/>
    </location>
</feature>
<evidence type="ECO:0000259" key="3">
    <source>
        <dbReference type="Pfam" id="PF13193"/>
    </source>
</evidence>
<accession>A0ABT3TWV9</accession>
<dbReference type="EMBL" id="JAPHNL010000133">
    <property type="protein sequence ID" value="MCX3060867.1"/>
    <property type="molecule type" value="Genomic_DNA"/>
</dbReference>
<feature type="domain" description="AMP-binding enzyme C-terminal" evidence="3">
    <location>
        <begin position="438"/>
        <end position="507"/>
    </location>
</feature>
<dbReference type="Pfam" id="PF00501">
    <property type="entry name" value="AMP-binding"/>
    <property type="match status" value="1"/>
</dbReference>
<feature type="region of interest" description="Disordered" evidence="1">
    <location>
        <begin position="364"/>
        <end position="384"/>
    </location>
</feature>
<evidence type="ECO:0000313" key="5">
    <source>
        <dbReference type="Proteomes" id="UP001163064"/>
    </source>
</evidence>
<dbReference type="InterPro" id="IPR000873">
    <property type="entry name" value="AMP-dep_synth/lig_dom"/>
</dbReference>
<dbReference type="InterPro" id="IPR045851">
    <property type="entry name" value="AMP-bd_C_sf"/>
</dbReference>
<dbReference type="PANTHER" id="PTHR43767">
    <property type="entry name" value="LONG-CHAIN-FATTY-ACID--COA LIGASE"/>
    <property type="match status" value="1"/>
</dbReference>
<evidence type="ECO:0000313" key="4">
    <source>
        <dbReference type="EMBL" id="MCX3060867.1"/>
    </source>
</evidence>
<dbReference type="Proteomes" id="UP001163064">
    <property type="component" value="Unassembled WGS sequence"/>
</dbReference>
<dbReference type="InterPro" id="IPR025110">
    <property type="entry name" value="AMP-bd_C"/>
</dbReference>
<dbReference type="RefSeq" id="WP_266599792.1">
    <property type="nucleotide sequence ID" value="NZ_JAPHNL010000133.1"/>
</dbReference>
<gene>
    <name evidence="4" type="ORF">OFY01_14080</name>
</gene>
<name>A0ABT3TWV9_9ACTN</name>
<organism evidence="4 5">
    <name type="scientific">Streptomyces beihaiensis</name>
    <dbReference type="NCBI Taxonomy" id="2984495"/>
    <lineage>
        <taxon>Bacteria</taxon>
        <taxon>Bacillati</taxon>
        <taxon>Actinomycetota</taxon>
        <taxon>Actinomycetes</taxon>
        <taxon>Kitasatosporales</taxon>
        <taxon>Streptomycetaceae</taxon>
        <taxon>Streptomyces</taxon>
    </lineage>
</organism>
<comment type="caution">
    <text evidence="4">The sequence shown here is derived from an EMBL/GenBank/DDBJ whole genome shotgun (WGS) entry which is preliminary data.</text>
</comment>
<protein>
    <submittedName>
        <fullName evidence="4">AMP-binding protein</fullName>
    </submittedName>
</protein>
<reference evidence="4" key="1">
    <citation type="submission" date="2022-10" db="EMBL/GenBank/DDBJ databases">
        <title>Streptomyces beihaiensis sp. nov., a chitin degrading actinobacterium, isolated from shrimp pond soil.</title>
        <authorList>
            <person name="Xie J."/>
            <person name="Shen N."/>
        </authorList>
    </citation>
    <scope>NUCLEOTIDE SEQUENCE</scope>
    <source>
        <strain evidence="4">GXMU-J5</strain>
    </source>
</reference>
<sequence length="518" mass="55242">MAARRKAAGKDRAAGPADGGVPLADLLGAVSPPDEVARAFTERGRWRTETVLHDLYRGAARHPHRAAVVAHRAHRPPATRVIRLSYGQLAAYTDRFAHALDALGVRQGDPVAFQLPNRWETCALLLACLRVGAVAVPVMAGYGAHDLHAVLTAAQPRLCVVPDVWEGTRPARTLADLAPSLPWLRHRVVLGDAADTGAVDFEQHFVRTPHERYRRTGWLPLPARLADRICCAITSIGLHGSHAMALHSPNSLYAGRDRDAHGAGFSALPLAALPSLLHTLVGPLTRGAAVVLQDVWDPRAALDLLAEAGVRHALATPAQWTELVAAQQQHPRELDELRHGVALGPEGASTRLVRQVHDALRVPLRGGPEGEAVPDGGAHRTPGAASPLAVWRRETRGLRLTWGQEHAEGPGDLAAPDEDGWPPSAQEVGGVFLVPVTEVQERLLTHPAVREATVVARTDPRHGELACAVVVPEGDPPTLLELRDHLTARGVRPAHLPARLELVAVLPGATTAAATPPG</sequence>
<dbReference type="PANTHER" id="PTHR43767:SF1">
    <property type="entry name" value="NONRIBOSOMAL PEPTIDE SYNTHASE PES1 (EUROFUNG)-RELATED"/>
    <property type="match status" value="1"/>
</dbReference>
<dbReference type="InterPro" id="IPR050237">
    <property type="entry name" value="ATP-dep_AMP-bd_enzyme"/>
</dbReference>
<dbReference type="Gene3D" id="3.40.50.980">
    <property type="match status" value="2"/>
</dbReference>
<evidence type="ECO:0000256" key="1">
    <source>
        <dbReference type="SAM" id="MobiDB-lite"/>
    </source>
</evidence>